<evidence type="ECO:0000313" key="7">
    <source>
        <dbReference type="EMBL" id="CAL4762400.1"/>
    </source>
</evidence>
<feature type="domain" description="Centrosomal protein of 76 kDa C-terminal" evidence="4">
    <location>
        <begin position="654"/>
        <end position="785"/>
    </location>
</feature>
<evidence type="ECO:0000313" key="8">
    <source>
        <dbReference type="Proteomes" id="UP001152797"/>
    </source>
</evidence>
<evidence type="ECO:0000256" key="2">
    <source>
        <dbReference type="ARBA" id="ARBA00022490"/>
    </source>
</evidence>
<dbReference type="AlphaFoldDB" id="A0A9P1BKI9"/>
<dbReference type="PANTHER" id="PTHR46436:SF1">
    <property type="entry name" value="CENTROSOMAL PROTEIN OF 76 KDA"/>
    <property type="match status" value="1"/>
</dbReference>
<dbReference type="InterPro" id="IPR056290">
    <property type="entry name" value="CEPT76/DRC7_peptidase-like_dom"/>
</dbReference>
<sequence>MKDGIEIEAQRSRLEILKMMHNMKLWQGGHVLSLSLSHFANDFDASVRCLVSFWLEGLRPMVLGTTMKALLREARLAGQTAKNKYLLRPERVRKAKEHMRLLLQREDYRYLMQADELYEQLMAQGQRRARRLGCPDWKKEAVDLVAGALKAAPLAIWFGSGDWAVRVPYSFSAASIWRTKIPLGLSRPELSENPGALLQALEERGVVEEIYGYLDSSLQKPQDPKSCHQATPVEEVAPPSQQPVENGMGWQLGLRLLEGQAFLDYLDDADAAGRELAWHIAFESQRFKSRQVPAVVAPRFDETIHMKLPLVGSRNGLLQHLPPVHLVLVCYGGSGSGEEPPWDTGSGTLICSHYLEWRHCLSTSGPLKMTVELQGVGRRHKLSIGVLHAELELKPVGAEPLPQLAVAAQIRAEEQQRAEVMRRCFEELDRWWSEHHMLYPSRSIRIFAQTESCLFLPVTSFVAPLHAGRHLDGPGHALRFVSLMALEQVTGEASSAEPRWHSFLAMWAKGRCTAEERALLLCSLLLGYSLDAWCCLGTDDKGQAHAWVVVRDRGDASYPSQVTFWDPQTGSRLRADDPAFLKSLCSMDTIFNHRRILVCHNEEPSQVSFDFSDHRSWLWAPVDEEMLDVLRLYPCRKCPGFADLLLHRWSPSWNVETLEEAIEDRLLAAIRTHREALGNITMVDRHLGQLLHVALVNLEYERRGMQSQSSVFENLATRVCAPGEVLRATPVQFNHLRVSLFWPALSQRSTVQEILAKPQASFAVRCRVVLQPETTVATWVLLAAKGRGSLGLTAAAASLLPVWMDSSKQ</sequence>
<feature type="domain" description="CEP76/DRC7 peptidase-like" evidence="5">
    <location>
        <begin position="500"/>
        <end position="617"/>
    </location>
</feature>
<evidence type="ECO:0000256" key="1">
    <source>
        <dbReference type="ARBA" id="ARBA00004300"/>
    </source>
</evidence>
<dbReference type="OrthoDB" id="5527234at2759"/>
<reference evidence="6" key="1">
    <citation type="submission" date="2022-10" db="EMBL/GenBank/DDBJ databases">
        <authorList>
            <person name="Chen Y."/>
            <person name="Dougan E. K."/>
            <person name="Chan C."/>
            <person name="Rhodes N."/>
            <person name="Thang M."/>
        </authorList>
    </citation>
    <scope>NUCLEOTIDE SEQUENCE</scope>
</reference>
<dbReference type="EMBL" id="CAMXCT010000180">
    <property type="protein sequence ID" value="CAI3975088.1"/>
    <property type="molecule type" value="Genomic_DNA"/>
</dbReference>
<name>A0A9P1BKI9_9DINO</name>
<reference evidence="7 8" key="2">
    <citation type="submission" date="2024-05" db="EMBL/GenBank/DDBJ databases">
        <authorList>
            <person name="Chen Y."/>
            <person name="Shah S."/>
            <person name="Dougan E. K."/>
            <person name="Thang M."/>
            <person name="Chan C."/>
        </authorList>
    </citation>
    <scope>NUCLEOTIDE SEQUENCE [LARGE SCALE GENOMIC DNA]</scope>
</reference>
<evidence type="ECO:0000259" key="3">
    <source>
        <dbReference type="Pfam" id="PF15627"/>
    </source>
</evidence>
<organism evidence="6">
    <name type="scientific">Cladocopium goreaui</name>
    <dbReference type="NCBI Taxonomy" id="2562237"/>
    <lineage>
        <taxon>Eukaryota</taxon>
        <taxon>Sar</taxon>
        <taxon>Alveolata</taxon>
        <taxon>Dinophyceae</taxon>
        <taxon>Suessiales</taxon>
        <taxon>Symbiodiniaceae</taxon>
        <taxon>Cladocopium</taxon>
    </lineage>
</organism>
<dbReference type="Pfam" id="PF24656">
    <property type="entry name" value="CEPT76_peptidase"/>
    <property type="match status" value="1"/>
</dbReference>
<evidence type="ECO:0000313" key="6">
    <source>
        <dbReference type="EMBL" id="CAI3975088.1"/>
    </source>
</evidence>
<comment type="caution">
    <text evidence="6">The sequence shown here is derived from an EMBL/GenBank/DDBJ whole genome shotgun (WGS) entry which is preliminary data.</text>
</comment>
<dbReference type="InterPro" id="IPR028926">
    <property type="entry name" value="CEP76-C2"/>
</dbReference>
<accession>A0A9P1BKI9</accession>
<dbReference type="InterPro" id="IPR056288">
    <property type="entry name" value="CEP76_C"/>
</dbReference>
<keyword evidence="8" id="KW-1185">Reference proteome</keyword>
<proteinExistence type="predicted"/>
<dbReference type="Pfam" id="PF24652">
    <property type="entry name" value="CEP76_C"/>
    <property type="match status" value="1"/>
</dbReference>
<evidence type="ECO:0000259" key="5">
    <source>
        <dbReference type="Pfam" id="PF24656"/>
    </source>
</evidence>
<gene>
    <name evidence="6" type="ORF">C1SCF055_LOCUS3449</name>
</gene>
<protein>
    <submittedName>
        <fullName evidence="7">Centrosomal protein of 76 kDa (Cep76)</fullName>
    </submittedName>
</protein>
<feature type="domain" description="CEP76 C2" evidence="3">
    <location>
        <begin position="252"/>
        <end position="395"/>
    </location>
</feature>
<dbReference type="PANTHER" id="PTHR46436">
    <property type="entry name" value="CENTROSOMAL PROTEIN OF 76 KDA"/>
    <property type="match status" value="1"/>
</dbReference>
<dbReference type="InterPro" id="IPR052299">
    <property type="entry name" value="CEP76"/>
</dbReference>
<dbReference type="Pfam" id="PF15627">
    <property type="entry name" value="CEP76-C2"/>
    <property type="match status" value="1"/>
</dbReference>
<evidence type="ECO:0000259" key="4">
    <source>
        <dbReference type="Pfam" id="PF24652"/>
    </source>
</evidence>
<dbReference type="Proteomes" id="UP001152797">
    <property type="component" value="Unassembled WGS sequence"/>
</dbReference>
<dbReference type="EMBL" id="CAMXCT030000180">
    <property type="protein sequence ID" value="CAL4762400.1"/>
    <property type="molecule type" value="Genomic_DNA"/>
</dbReference>
<comment type="subcellular location">
    <subcellularLocation>
        <location evidence="1">Cytoplasm</location>
        <location evidence="1">Cytoskeleton</location>
        <location evidence="1">Microtubule organizing center</location>
        <location evidence="1">Centrosome</location>
    </subcellularLocation>
</comment>
<dbReference type="EMBL" id="CAMXCT020000180">
    <property type="protein sequence ID" value="CAL1128463.1"/>
    <property type="molecule type" value="Genomic_DNA"/>
</dbReference>
<keyword evidence="2" id="KW-0963">Cytoplasm</keyword>
<dbReference type="GO" id="GO:0005813">
    <property type="term" value="C:centrosome"/>
    <property type="evidence" value="ECO:0007669"/>
    <property type="project" value="UniProtKB-SubCell"/>
</dbReference>